<dbReference type="GO" id="GO:0004519">
    <property type="term" value="F:endonuclease activity"/>
    <property type="evidence" value="ECO:0007669"/>
    <property type="project" value="UniProtKB-KW"/>
</dbReference>
<dbReference type="NCBIfam" id="TIGR00252">
    <property type="entry name" value="YraN family protein"/>
    <property type="match status" value="1"/>
</dbReference>
<keyword evidence="4" id="KW-0378">Hydrolase</keyword>
<evidence type="ECO:0000256" key="1">
    <source>
        <dbReference type="ARBA" id="ARBA00006738"/>
    </source>
</evidence>
<dbReference type="Pfam" id="PF02021">
    <property type="entry name" value="UPF0102"/>
    <property type="match status" value="1"/>
</dbReference>
<dbReference type="SUPFAM" id="SSF52980">
    <property type="entry name" value="Restriction endonuclease-like"/>
    <property type="match status" value="1"/>
</dbReference>
<dbReference type="PANTHER" id="PTHR34039">
    <property type="entry name" value="UPF0102 PROTEIN YRAN"/>
    <property type="match status" value="1"/>
</dbReference>
<keyword evidence="4" id="KW-0255">Endonuclease</keyword>
<keyword evidence="6" id="KW-1185">Reference proteome</keyword>
<accession>A0A1M7A0D9</accession>
<dbReference type="InterPro" id="IPR011335">
    <property type="entry name" value="Restrct_endonuc-II-like"/>
</dbReference>
<dbReference type="HAMAP" id="MF_00048">
    <property type="entry name" value="UPF0102"/>
    <property type="match status" value="1"/>
</dbReference>
<proteinExistence type="inferred from homology"/>
<reference evidence="3 6" key="2">
    <citation type="submission" date="2019-07" db="EMBL/GenBank/DDBJ databases">
        <title>Whole genome shotgun sequence of Halomonas cupida NBRC 102219.</title>
        <authorList>
            <person name="Hosoyama A."/>
            <person name="Uohara A."/>
            <person name="Ohji S."/>
            <person name="Ichikawa N."/>
        </authorList>
    </citation>
    <scope>NUCLEOTIDE SEQUENCE [LARGE SCALE GENOMIC DNA]</scope>
    <source>
        <strain evidence="3 6">NBRC 102219</strain>
    </source>
</reference>
<keyword evidence="4" id="KW-0540">Nuclease</keyword>
<dbReference type="RefSeq" id="WP_073433261.1">
    <property type="nucleotide sequence ID" value="NZ_BJXU01000016.1"/>
</dbReference>
<dbReference type="Proteomes" id="UP000321726">
    <property type="component" value="Unassembled WGS sequence"/>
</dbReference>
<reference evidence="4 5" key="1">
    <citation type="submission" date="2016-11" db="EMBL/GenBank/DDBJ databases">
        <authorList>
            <person name="Jaros S."/>
            <person name="Januszkiewicz K."/>
            <person name="Wedrychowicz H."/>
        </authorList>
    </citation>
    <scope>NUCLEOTIDE SEQUENCE [LARGE SCALE GENOMIC DNA]</scope>
    <source>
        <strain evidence="4 5">DSM 4740</strain>
    </source>
</reference>
<dbReference type="OrthoDB" id="9794876at2"/>
<dbReference type="STRING" id="44933.SAMN05660971_00311"/>
<gene>
    <name evidence="3" type="ORF">HCU01_05300</name>
    <name evidence="4" type="ORF">SAMN05660971_00311</name>
</gene>
<dbReference type="NCBIfam" id="NF009150">
    <property type="entry name" value="PRK12497.1-3"/>
    <property type="match status" value="1"/>
</dbReference>
<comment type="similarity">
    <text evidence="1 2">Belongs to the UPF0102 family.</text>
</comment>
<dbReference type="Proteomes" id="UP000184123">
    <property type="component" value="Unassembled WGS sequence"/>
</dbReference>
<dbReference type="EMBL" id="FRCA01000001">
    <property type="protein sequence ID" value="SHL36187.1"/>
    <property type="molecule type" value="Genomic_DNA"/>
</dbReference>
<dbReference type="EMBL" id="BJXU01000016">
    <property type="protein sequence ID" value="GEN22581.1"/>
    <property type="molecule type" value="Genomic_DNA"/>
</dbReference>
<evidence type="ECO:0000256" key="2">
    <source>
        <dbReference type="HAMAP-Rule" id="MF_00048"/>
    </source>
</evidence>
<dbReference type="Gene3D" id="3.40.1350.10">
    <property type="match status" value="1"/>
</dbReference>
<dbReference type="AlphaFoldDB" id="A0A1M7A0D9"/>
<organism evidence="4 5">
    <name type="scientific">Halomonas cupida</name>
    <dbReference type="NCBI Taxonomy" id="44933"/>
    <lineage>
        <taxon>Bacteria</taxon>
        <taxon>Pseudomonadati</taxon>
        <taxon>Pseudomonadota</taxon>
        <taxon>Gammaproteobacteria</taxon>
        <taxon>Oceanospirillales</taxon>
        <taxon>Halomonadaceae</taxon>
        <taxon>Halomonas</taxon>
    </lineage>
</organism>
<dbReference type="CDD" id="cd20736">
    <property type="entry name" value="PoNe_Nuclease"/>
    <property type="match status" value="1"/>
</dbReference>
<evidence type="ECO:0000313" key="4">
    <source>
        <dbReference type="EMBL" id="SHL36187.1"/>
    </source>
</evidence>
<name>A0A1M7A0D9_9GAMM</name>
<evidence type="ECO:0000313" key="3">
    <source>
        <dbReference type="EMBL" id="GEN22581.1"/>
    </source>
</evidence>
<dbReference type="InterPro" id="IPR011856">
    <property type="entry name" value="tRNA_endonuc-like_dom_sf"/>
</dbReference>
<sequence length="124" mass="14091">MLNPKAILSRHRGALIERAAGDWLCRQGLIMVERNVQIRGGELDLVMREGDTLVFVEVRHRSDSRFGSAAETITATKQRRLIKTARFYLHRNGLSCPCRFDVLAVTGNPPDLEYQWLKNAIEAN</sequence>
<evidence type="ECO:0000313" key="5">
    <source>
        <dbReference type="Proteomes" id="UP000184123"/>
    </source>
</evidence>
<dbReference type="PANTHER" id="PTHR34039:SF1">
    <property type="entry name" value="UPF0102 PROTEIN YRAN"/>
    <property type="match status" value="1"/>
</dbReference>
<dbReference type="GO" id="GO:0003676">
    <property type="term" value="F:nucleic acid binding"/>
    <property type="evidence" value="ECO:0007669"/>
    <property type="project" value="InterPro"/>
</dbReference>
<evidence type="ECO:0000313" key="6">
    <source>
        <dbReference type="Proteomes" id="UP000321726"/>
    </source>
</evidence>
<protein>
    <recommendedName>
        <fullName evidence="2">UPF0102 protein HCU01_05300</fullName>
    </recommendedName>
</protein>
<dbReference type="InterPro" id="IPR003509">
    <property type="entry name" value="UPF0102_YraN-like"/>
</dbReference>